<organism evidence="6 7">
    <name type="scientific">Cinnamomum micranthum f. kanehirae</name>
    <dbReference type="NCBI Taxonomy" id="337451"/>
    <lineage>
        <taxon>Eukaryota</taxon>
        <taxon>Viridiplantae</taxon>
        <taxon>Streptophyta</taxon>
        <taxon>Embryophyta</taxon>
        <taxon>Tracheophyta</taxon>
        <taxon>Spermatophyta</taxon>
        <taxon>Magnoliopsida</taxon>
        <taxon>Magnoliidae</taxon>
        <taxon>Laurales</taxon>
        <taxon>Lauraceae</taxon>
        <taxon>Cinnamomum</taxon>
    </lineage>
</organism>
<dbReference type="Pfam" id="PF04884">
    <property type="entry name" value="UVB_sens_prot"/>
    <property type="match status" value="1"/>
</dbReference>
<dbReference type="PANTHER" id="PTHR11527">
    <property type="entry name" value="HEAT-SHOCK PROTEIN 20 FAMILY MEMBER"/>
    <property type="match status" value="1"/>
</dbReference>
<dbReference type="CDD" id="cd06464">
    <property type="entry name" value="ACD_sHsps-like"/>
    <property type="match status" value="1"/>
</dbReference>
<feature type="domain" description="SHSP" evidence="5">
    <location>
        <begin position="341"/>
        <end position="459"/>
    </location>
</feature>
<keyword evidence="7" id="KW-1185">Reference proteome</keyword>
<dbReference type="OrthoDB" id="364779at2759"/>
<dbReference type="SUPFAM" id="SSF53474">
    <property type="entry name" value="alpha/beta-Hydrolases"/>
    <property type="match status" value="1"/>
</dbReference>
<evidence type="ECO:0000256" key="4">
    <source>
        <dbReference type="RuleBase" id="RU003616"/>
    </source>
</evidence>
<evidence type="ECO:0000313" key="7">
    <source>
        <dbReference type="Proteomes" id="UP000283530"/>
    </source>
</evidence>
<comment type="similarity">
    <text evidence="3 4">Belongs to the small heat shock protein (HSP20) family.</text>
</comment>
<sequence>MTSPHLFGRKNDLLCRTHKQMIKDAHGGRISVRDVDRKHIKEFGKWFECHVSQMQVDGEHVNEQLQLLAMPPLRAVRDIELCKCKRLEPDDRHVGYYGVLKDVIELPYIGGNRIVLFKCDWWDVTNHGGPGCSSIAYRLAEEVGHFHVNADGKSLFLNPYSWNQEMMLRVMMHNDHIQVSPTGFTFGNCVVVTLELYSSYAMKSIDGDTVFYLQLGAGLSILISKRHPSLLTTFALLSCGYIFSSFQEVKSVVLHTMNRARFTVAVESFLKTGFRDSSGDKKPVLPWIKACDPDPFIRVMSPVADSSIFNGNLASAVNHLLHVPETIEKAMFCSRSHDKSNNQRMERIPVDILDTPKEYLFYMDVPGLSKSDIQVTLEDENTLVVKSSGKRKREDGEDEGCKYIRLERNSTPKFMRKFKLPEDSDINKVSAKCENGVLSERVERLPPPPKSKTVEVTIS</sequence>
<dbReference type="InterPro" id="IPR008978">
    <property type="entry name" value="HSP20-like_chaperone"/>
</dbReference>
<comment type="caution">
    <text evidence="6">The sequence shown here is derived from an EMBL/GenBank/DDBJ whole genome shotgun (WGS) entry which is preliminary data.</text>
</comment>
<evidence type="ECO:0000256" key="2">
    <source>
        <dbReference type="ARBA" id="ARBA00023016"/>
    </source>
</evidence>
<name>A0A443PJ49_9MAGN</name>
<accession>A0A443PJ49</accession>
<dbReference type="Pfam" id="PF00450">
    <property type="entry name" value="Peptidase_S10"/>
    <property type="match status" value="1"/>
</dbReference>
<dbReference type="AlphaFoldDB" id="A0A443PJ49"/>
<evidence type="ECO:0000256" key="3">
    <source>
        <dbReference type="PROSITE-ProRule" id="PRU00285"/>
    </source>
</evidence>
<dbReference type="InterPro" id="IPR054549">
    <property type="entry name" value="UVB_sens_RUS_dom"/>
</dbReference>
<dbReference type="Proteomes" id="UP000283530">
    <property type="component" value="Unassembled WGS sequence"/>
</dbReference>
<dbReference type="GO" id="GO:0004185">
    <property type="term" value="F:serine-type carboxypeptidase activity"/>
    <property type="evidence" value="ECO:0007669"/>
    <property type="project" value="InterPro"/>
</dbReference>
<evidence type="ECO:0000259" key="5">
    <source>
        <dbReference type="PROSITE" id="PS01031"/>
    </source>
</evidence>
<gene>
    <name evidence="6" type="ORF">CKAN_01990600</name>
</gene>
<dbReference type="Gene3D" id="3.40.50.1820">
    <property type="entry name" value="alpha/beta hydrolase"/>
    <property type="match status" value="1"/>
</dbReference>
<dbReference type="EMBL" id="QPKB01000008">
    <property type="protein sequence ID" value="RWR90789.1"/>
    <property type="molecule type" value="Genomic_DNA"/>
</dbReference>
<dbReference type="Pfam" id="PF00011">
    <property type="entry name" value="HSP20"/>
    <property type="match status" value="1"/>
</dbReference>
<dbReference type="InterPro" id="IPR029058">
    <property type="entry name" value="AB_hydrolase_fold"/>
</dbReference>
<protein>
    <submittedName>
        <fullName evidence="6">Class III heat shock protein</fullName>
    </submittedName>
</protein>
<keyword evidence="2 6" id="KW-0346">Stress response</keyword>
<comment type="similarity">
    <text evidence="1">Belongs to the peptidase S10 family.</text>
</comment>
<evidence type="ECO:0000313" key="6">
    <source>
        <dbReference type="EMBL" id="RWR90789.1"/>
    </source>
</evidence>
<dbReference type="STRING" id="337451.A0A443PJ49"/>
<dbReference type="SUPFAM" id="SSF49764">
    <property type="entry name" value="HSP20-like chaperones"/>
    <property type="match status" value="1"/>
</dbReference>
<dbReference type="Gene3D" id="2.60.40.790">
    <property type="match status" value="1"/>
</dbReference>
<reference evidence="6 7" key="1">
    <citation type="journal article" date="2019" name="Nat. Plants">
        <title>Stout camphor tree genome fills gaps in understanding of flowering plant genome evolution.</title>
        <authorList>
            <person name="Chaw S.M."/>
            <person name="Liu Y.C."/>
            <person name="Wu Y.W."/>
            <person name="Wang H.Y."/>
            <person name="Lin C.I."/>
            <person name="Wu C.S."/>
            <person name="Ke H.M."/>
            <person name="Chang L.Y."/>
            <person name="Hsu C.Y."/>
            <person name="Yang H.T."/>
            <person name="Sudianto E."/>
            <person name="Hsu M.H."/>
            <person name="Wu K.P."/>
            <person name="Wang L.N."/>
            <person name="Leebens-Mack J.H."/>
            <person name="Tsai I.J."/>
        </authorList>
    </citation>
    <scope>NUCLEOTIDE SEQUENCE [LARGE SCALE GENOMIC DNA]</scope>
    <source>
        <strain evidence="7">cv. Chaw 1501</strain>
        <tissue evidence="6">Young leaves</tissue>
    </source>
</reference>
<proteinExistence type="inferred from homology"/>
<dbReference type="InterPro" id="IPR001563">
    <property type="entry name" value="Peptidase_S10"/>
</dbReference>
<dbReference type="InterPro" id="IPR031107">
    <property type="entry name" value="Small_HSP"/>
</dbReference>
<dbReference type="PROSITE" id="PS01031">
    <property type="entry name" value="SHSP"/>
    <property type="match status" value="1"/>
</dbReference>
<evidence type="ECO:0000256" key="1">
    <source>
        <dbReference type="ARBA" id="ARBA00009431"/>
    </source>
</evidence>
<dbReference type="InterPro" id="IPR002068">
    <property type="entry name" value="A-crystallin/Hsp20_dom"/>
</dbReference>
<dbReference type="GO" id="GO:0006508">
    <property type="term" value="P:proteolysis"/>
    <property type="evidence" value="ECO:0007669"/>
    <property type="project" value="InterPro"/>
</dbReference>